<keyword evidence="5" id="KW-1185">Reference proteome</keyword>
<feature type="chain" id="PRO_5046565748" evidence="3">
    <location>
        <begin position="26"/>
        <end position="209"/>
    </location>
</feature>
<evidence type="ECO:0000256" key="1">
    <source>
        <dbReference type="ARBA" id="ARBA00022737"/>
    </source>
</evidence>
<protein>
    <submittedName>
        <fullName evidence="4">TSP2-like protein</fullName>
    </submittedName>
</protein>
<organism evidence="4 5">
    <name type="scientific">Mya arenaria</name>
    <name type="common">Soft-shell clam</name>
    <dbReference type="NCBI Taxonomy" id="6604"/>
    <lineage>
        <taxon>Eukaryota</taxon>
        <taxon>Metazoa</taxon>
        <taxon>Spiralia</taxon>
        <taxon>Lophotrochozoa</taxon>
        <taxon>Mollusca</taxon>
        <taxon>Bivalvia</taxon>
        <taxon>Autobranchia</taxon>
        <taxon>Heteroconchia</taxon>
        <taxon>Euheterodonta</taxon>
        <taxon>Imparidentia</taxon>
        <taxon>Neoheterodontei</taxon>
        <taxon>Myida</taxon>
        <taxon>Myoidea</taxon>
        <taxon>Myidae</taxon>
        <taxon>Mya</taxon>
    </lineage>
</organism>
<dbReference type="InterPro" id="IPR036383">
    <property type="entry name" value="TSP1_rpt_sf"/>
</dbReference>
<keyword evidence="3" id="KW-0732">Signal</keyword>
<accession>A0ABY7G9U2</accession>
<dbReference type="PANTHER" id="PTHR22906:SF21">
    <property type="entry name" value="SEMA DOMAIN-CONTAINING PROTEIN"/>
    <property type="match status" value="1"/>
</dbReference>
<evidence type="ECO:0000313" key="4">
    <source>
        <dbReference type="EMBL" id="WAR30087.1"/>
    </source>
</evidence>
<reference evidence="4" key="1">
    <citation type="submission" date="2022-11" db="EMBL/GenBank/DDBJ databases">
        <title>Centuries of genome instability and evolution in soft-shell clam transmissible cancer (bioRxiv).</title>
        <authorList>
            <person name="Hart S.F.M."/>
            <person name="Yonemitsu M.A."/>
            <person name="Giersch R.M."/>
            <person name="Beal B.F."/>
            <person name="Arriagada G."/>
            <person name="Davis B.W."/>
            <person name="Ostrander E.A."/>
            <person name="Goff S.P."/>
            <person name="Metzger M.J."/>
        </authorList>
    </citation>
    <scope>NUCLEOTIDE SEQUENCE</scope>
    <source>
        <strain evidence="4">MELC-2E11</strain>
        <tissue evidence="4">Siphon/mantle</tissue>
    </source>
</reference>
<dbReference type="InterPro" id="IPR000884">
    <property type="entry name" value="TSP1_rpt"/>
</dbReference>
<dbReference type="PRINTS" id="PR01705">
    <property type="entry name" value="TSP1REPEAT"/>
</dbReference>
<keyword evidence="2" id="KW-1015">Disulfide bond</keyword>
<name>A0ABY7G9U2_MYAAR</name>
<proteinExistence type="predicted"/>
<dbReference type="InterPro" id="IPR052065">
    <property type="entry name" value="Compl_asym_regulator"/>
</dbReference>
<dbReference type="SUPFAM" id="SSF82895">
    <property type="entry name" value="TSP-1 type 1 repeat"/>
    <property type="match status" value="1"/>
</dbReference>
<dbReference type="PANTHER" id="PTHR22906">
    <property type="entry name" value="PROPERDIN"/>
    <property type="match status" value="1"/>
</dbReference>
<evidence type="ECO:0000256" key="2">
    <source>
        <dbReference type="ARBA" id="ARBA00023157"/>
    </source>
</evidence>
<dbReference type="Gene3D" id="2.20.100.10">
    <property type="entry name" value="Thrombospondin type-1 (TSP1) repeat"/>
    <property type="match status" value="1"/>
</dbReference>
<dbReference type="Proteomes" id="UP001164746">
    <property type="component" value="Chromosome 16"/>
</dbReference>
<keyword evidence="1" id="KW-0677">Repeat</keyword>
<evidence type="ECO:0000256" key="3">
    <source>
        <dbReference type="SAM" id="SignalP"/>
    </source>
</evidence>
<dbReference type="EMBL" id="CP111027">
    <property type="protein sequence ID" value="WAR30087.1"/>
    <property type="molecule type" value="Genomic_DNA"/>
</dbReference>
<evidence type="ECO:0000313" key="5">
    <source>
        <dbReference type="Proteomes" id="UP001164746"/>
    </source>
</evidence>
<sequence>MTECGRVGPLGVLVTSLVSMATSHALEPVPIRHPKTMAVTVLAIQTSLRAATWSLVRSMGAGANGCHGERVLYHVTLVLKVEIGRVLIQNRIGLGIIVLELHGIAEYVHLCHVKVSFTMHVSNESIIKYIDLFKHERIIHKNIIYEFILDGIWSSWQQWAPCPVTCGFGITSRDRQCNNPIPSLFGHQCEGHDADWQVCYGLNCPSERR</sequence>
<dbReference type="SMART" id="SM00209">
    <property type="entry name" value="TSP1"/>
    <property type="match status" value="1"/>
</dbReference>
<dbReference type="Pfam" id="PF00090">
    <property type="entry name" value="TSP_1"/>
    <property type="match status" value="1"/>
</dbReference>
<gene>
    <name evidence="4" type="ORF">MAR_003655</name>
</gene>
<feature type="signal peptide" evidence="3">
    <location>
        <begin position="1"/>
        <end position="25"/>
    </location>
</feature>